<protein>
    <submittedName>
        <fullName evidence="1">Uncharacterized protein</fullName>
    </submittedName>
</protein>
<reference evidence="1" key="2">
    <citation type="journal article" date="2023" name="Science">
        <title>Genomic signatures of disease resistance in endangered staghorn corals.</title>
        <authorList>
            <person name="Vollmer S.V."/>
            <person name="Selwyn J.D."/>
            <person name="Despard B.A."/>
            <person name="Roesel C.L."/>
        </authorList>
    </citation>
    <scope>NUCLEOTIDE SEQUENCE</scope>
    <source>
        <strain evidence="1">K2</strain>
    </source>
</reference>
<evidence type="ECO:0000313" key="2">
    <source>
        <dbReference type="Proteomes" id="UP001249851"/>
    </source>
</evidence>
<gene>
    <name evidence="1" type="ORF">P5673_018579</name>
</gene>
<sequence length="355" mass="40805">MHYNVPTTVKNNPDAYEEFFVSVGGAYLVEAFLEFFGMENIGSEPTKNLPEWNASMQGKKEHFDKVFGKFVDYYGFHFGVTVDDKVQNYGLSLIELFVVHMQLNDTIHEGDRKIKLIDRDEFMNDISRGALCSSTTDDPDLNFVGKQREGGGRVDQPLICCHSVYVEIVSFLLKKARCAYYTSFVSKIVSTRGNFALHVNHYLICRSVLVSLYILIPVKWLMILEIARQCYSSGVSHSHLALYGPSFSEFRLLSETEVLELIKQRLQRLLVLLTPFLLSFFTECLDLGCFPLLWKRALVRPLLKNDGLDPIFKNFRPRKKLEDALVKQTNILDSMKRIQVKLEKAKYNNFQALLP</sequence>
<keyword evidence="2" id="KW-1185">Reference proteome</keyword>
<organism evidence="1 2">
    <name type="scientific">Acropora cervicornis</name>
    <name type="common">Staghorn coral</name>
    <dbReference type="NCBI Taxonomy" id="6130"/>
    <lineage>
        <taxon>Eukaryota</taxon>
        <taxon>Metazoa</taxon>
        <taxon>Cnidaria</taxon>
        <taxon>Anthozoa</taxon>
        <taxon>Hexacorallia</taxon>
        <taxon>Scleractinia</taxon>
        <taxon>Astrocoeniina</taxon>
        <taxon>Acroporidae</taxon>
        <taxon>Acropora</taxon>
    </lineage>
</organism>
<accession>A0AAD9QCU9</accession>
<dbReference type="EMBL" id="JARQWQ010000042">
    <property type="protein sequence ID" value="KAK2558952.1"/>
    <property type="molecule type" value="Genomic_DNA"/>
</dbReference>
<dbReference type="AlphaFoldDB" id="A0AAD9QCU9"/>
<name>A0AAD9QCU9_ACRCE</name>
<proteinExistence type="predicted"/>
<evidence type="ECO:0000313" key="1">
    <source>
        <dbReference type="EMBL" id="KAK2558952.1"/>
    </source>
</evidence>
<comment type="caution">
    <text evidence="1">The sequence shown here is derived from an EMBL/GenBank/DDBJ whole genome shotgun (WGS) entry which is preliminary data.</text>
</comment>
<dbReference type="Proteomes" id="UP001249851">
    <property type="component" value="Unassembled WGS sequence"/>
</dbReference>
<reference evidence="1" key="1">
    <citation type="journal article" date="2023" name="G3 (Bethesda)">
        <title>Whole genome assembly and annotation of the endangered Caribbean coral Acropora cervicornis.</title>
        <authorList>
            <person name="Selwyn J.D."/>
            <person name="Vollmer S.V."/>
        </authorList>
    </citation>
    <scope>NUCLEOTIDE SEQUENCE</scope>
    <source>
        <strain evidence="1">K2</strain>
    </source>
</reference>